<dbReference type="PROSITE" id="PS51352">
    <property type="entry name" value="THIOREDOXIN_2"/>
    <property type="match status" value="1"/>
</dbReference>
<dbReference type="Gene3D" id="2.60.40.10">
    <property type="entry name" value="Immunoglobulins"/>
    <property type="match status" value="1"/>
</dbReference>
<evidence type="ECO:0000313" key="4">
    <source>
        <dbReference type="EMBL" id="MBC2604796.1"/>
    </source>
</evidence>
<evidence type="ECO:0000256" key="1">
    <source>
        <dbReference type="SAM" id="SignalP"/>
    </source>
</evidence>
<keyword evidence="1" id="KW-0732">Signal</keyword>
<dbReference type="CDD" id="cd02966">
    <property type="entry name" value="TlpA_like_family"/>
    <property type="match status" value="1"/>
</dbReference>
<dbReference type="InterPro" id="IPR036179">
    <property type="entry name" value="Ig-like_dom_sf"/>
</dbReference>
<dbReference type="AlphaFoldDB" id="A0A7X1B359"/>
<dbReference type="Pfam" id="PF07679">
    <property type="entry name" value="I-set"/>
    <property type="match status" value="1"/>
</dbReference>
<feature type="domain" description="Thioredoxin" evidence="3">
    <location>
        <begin position="30"/>
        <end position="188"/>
    </location>
</feature>
<dbReference type="InterPro" id="IPR000866">
    <property type="entry name" value="AhpC/TSA"/>
</dbReference>
<dbReference type="InterPro" id="IPR007110">
    <property type="entry name" value="Ig-like_dom"/>
</dbReference>
<dbReference type="InterPro" id="IPR003599">
    <property type="entry name" value="Ig_sub"/>
</dbReference>
<comment type="caution">
    <text evidence="4">The sequence shown here is derived from an EMBL/GenBank/DDBJ whole genome shotgun (WGS) entry which is preliminary data.</text>
</comment>
<dbReference type="PANTHER" id="PTHR42852:SF13">
    <property type="entry name" value="PROTEIN DIPZ"/>
    <property type="match status" value="1"/>
</dbReference>
<keyword evidence="5" id="KW-1185">Reference proteome</keyword>
<dbReference type="EMBL" id="JACHVC010000001">
    <property type="protein sequence ID" value="MBC2604796.1"/>
    <property type="molecule type" value="Genomic_DNA"/>
</dbReference>
<dbReference type="SUPFAM" id="SSF48726">
    <property type="entry name" value="Immunoglobulin"/>
    <property type="match status" value="1"/>
</dbReference>
<dbReference type="GO" id="GO:0016491">
    <property type="term" value="F:oxidoreductase activity"/>
    <property type="evidence" value="ECO:0007669"/>
    <property type="project" value="InterPro"/>
</dbReference>
<evidence type="ECO:0000259" key="2">
    <source>
        <dbReference type="PROSITE" id="PS50835"/>
    </source>
</evidence>
<dbReference type="GO" id="GO:0016209">
    <property type="term" value="F:antioxidant activity"/>
    <property type="evidence" value="ECO:0007669"/>
    <property type="project" value="InterPro"/>
</dbReference>
<dbReference type="InterPro" id="IPR013783">
    <property type="entry name" value="Ig-like_fold"/>
</dbReference>
<feature type="chain" id="PRO_5031037486" evidence="1">
    <location>
        <begin position="27"/>
        <end position="399"/>
    </location>
</feature>
<reference evidence="4 5" key="1">
    <citation type="submission" date="2020-07" db="EMBL/GenBank/DDBJ databases">
        <authorList>
            <person name="Feng X."/>
        </authorList>
    </citation>
    <scope>NUCLEOTIDE SEQUENCE [LARGE SCALE GENOMIC DNA]</scope>
    <source>
        <strain evidence="4 5">JCM23202</strain>
    </source>
</reference>
<dbReference type="InterPro" id="IPR013766">
    <property type="entry name" value="Thioredoxin_domain"/>
</dbReference>
<sequence>MTSFLKACILLVSLFSIQFFASSASAQERYRVGDVVENFTLVDRATGQNVSLHDFEGKIVFLEWFAYWCPFCQAAAEDVEKGIVQYYRNSGNVNGIPVMHVGLNLQADAETLTQSFIEKYSMQQVLNDFDRKVANRFQASNQPIFAIINGVAASPSHEQWELLYTRLGYGDLDQPIDTFRAAIDSVLAPSASSAPEITQDPLNLRVATGSQIILSVEANGSDLSYAWERDGLILESQTTENLIIAQAQLSDAGSYAVSVSNSGGSTKSASAQVCVSYSLSDYLQMSGLPGEDAAIGSDPDGDGFSNVFEYLGQSDPDDPLSRPNLSFSVSSTKDGPLFDVSLVTHPDSIGYSAVLETSPLPDFSERVEQWQLSASGSLQELFPTGDARSIFARIAVSEN</sequence>
<dbReference type="InterPro" id="IPR013098">
    <property type="entry name" value="Ig_I-set"/>
</dbReference>
<dbReference type="PROSITE" id="PS50835">
    <property type="entry name" value="IG_LIKE"/>
    <property type="match status" value="1"/>
</dbReference>
<dbReference type="Proteomes" id="UP000526501">
    <property type="component" value="Unassembled WGS sequence"/>
</dbReference>
<feature type="signal peptide" evidence="1">
    <location>
        <begin position="1"/>
        <end position="26"/>
    </location>
</feature>
<dbReference type="InterPro" id="IPR036249">
    <property type="entry name" value="Thioredoxin-like_sf"/>
</dbReference>
<dbReference type="PANTHER" id="PTHR42852">
    <property type="entry name" value="THIOL:DISULFIDE INTERCHANGE PROTEIN DSBE"/>
    <property type="match status" value="1"/>
</dbReference>
<organism evidence="4 5">
    <name type="scientific">Pelagicoccus albus</name>
    <dbReference type="NCBI Taxonomy" id="415222"/>
    <lineage>
        <taxon>Bacteria</taxon>
        <taxon>Pseudomonadati</taxon>
        <taxon>Verrucomicrobiota</taxon>
        <taxon>Opitutia</taxon>
        <taxon>Puniceicoccales</taxon>
        <taxon>Pelagicoccaceae</taxon>
        <taxon>Pelagicoccus</taxon>
    </lineage>
</organism>
<dbReference type="SMART" id="SM00409">
    <property type="entry name" value="IG"/>
    <property type="match status" value="1"/>
</dbReference>
<name>A0A7X1B359_9BACT</name>
<dbReference type="SUPFAM" id="SSF52833">
    <property type="entry name" value="Thioredoxin-like"/>
    <property type="match status" value="1"/>
</dbReference>
<accession>A0A7X1B359</accession>
<dbReference type="Pfam" id="PF00578">
    <property type="entry name" value="AhpC-TSA"/>
    <property type="match status" value="1"/>
</dbReference>
<dbReference type="RefSeq" id="WP_185658680.1">
    <property type="nucleotide sequence ID" value="NZ_CAWPOO010000001.1"/>
</dbReference>
<protein>
    <submittedName>
        <fullName evidence="4">Redoxin domain-containing protein</fullName>
    </submittedName>
</protein>
<dbReference type="InterPro" id="IPR050553">
    <property type="entry name" value="Thioredoxin_ResA/DsbE_sf"/>
</dbReference>
<proteinExistence type="predicted"/>
<evidence type="ECO:0000259" key="3">
    <source>
        <dbReference type="PROSITE" id="PS51352"/>
    </source>
</evidence>
<evidence type="ECO:0000313" key="5">
    <source>
        <dbReference type="Proteomes" id="UP000526501"/>
    </source>
</evidence>
<dbReference type="Gene3D" id="3.40.30.10">
    <property type="entry name" value="Glutaredoxin"/>
    <property type="match status" value="1"/>
</dbReference>
<feature type="domain" description="Ig-like" evidence="2">
    <location>
        <begin position="195"/>
        <end position="276"/>
    </location>
</feature>
<gene>
    <name evidence="4" type="ORF">H5P27_01875</name>
</gene>